<dbReference type="EMBL" id="VOPY01000003">
    <property type="protein sequence ID" value="TXC68232.1"/>
    <property type="molecule type" value="Genomic_DNA"/>
</dbReference>
<accession>A0A5C6U5Z9</accession>
<dbReference type="SUPFAM" id="SSF51905">
    <property type="entry name" value="FAD/NAD(P)-binding domain"/>
    <property type="match status" value="1"/>
</dbReference>
<gene>
    <name evidence="8" type="ORF">FSZ31_11125</name>
</gene>
<dbReference type="RefSeq" id="WP_147123453.1">
    <property type="nucleotide sequence ID" value="NZ_VOPY01000003.1"/>
</dbReference>
<sequence>MNAPAQARSSSHTDYVDVLIVGAGLSGIGAAVHLGRDCPQKSYAIWEARDAIGGTWDLFRYPGVRSDSDMHTLGYAFRPWVGDKAIADGPSIRDYVRATARDHGIDQRIAFDRKVVAADWSSAEALWTVTARDGDGGEHRIRANFLFMCSGYYDYENPYDAGFAGRADFAGPVVHPQFWPEDLNYTGKRVVVIGSGATAVTIVPEMAKTAARVTMLQRSPTYVVSRPGADAIANGLRKILPARAAYALTRWKNVTLGRFFFRRARAKPAKVKATLVKWVGEAIGHDTAAAHFTPTYNPWDQRLCLIPDGDLFEAIKAGKADVVTDTIEHFEADGIRLSSGDLLPADIIVTATGLRLQVGGGADFSLDGAPIDFAKTFNYKGVMFSGVPNFAITFGYTNASWTLKADLTSEYIGRLLNCMDAKGARVATPIASSDIKPEAMLDFSSGYVTRALDYLPKQGDRMPWKLNQNYPLDRKILRKDPVEDGVIAFTSPKTPVENAA</sequence>
<comment type="caution">
    <text evidence="8">The sequence shown here is derived from an EMBL/GenBank/DDBJ whole genome shotgun (WGS) entry which is preliminary data.</text>
</comment>
<dbReference type="InterPro" id="IPR051820">
    <property type="entry name" value="FAD-binding_MO"/>
</dbReference>
<dbReference type="GO" id="GO:0050660">
    <property type="term" value="F:flavin adenine dinucleotide binding"/>
    <property type="evidence" value="ECO:0007669"/>
    <property type="project" value="InterPro"/>
</dbReference>
<keyword evidence="6" id="KW-0560">Oxidoreductase</keyword>
<dbReference type="Gene3D" id="3.50.50.60">
    <property type="entry name" value="FAD/NAD(P)-binding domain"/>
    <property type="match status" value="3"/>
</dbReference>
<dbReference type="InterPro" id="IPR036188">
    <property type="entry name" value="FAD/NAD-bd_sf"/>
</dbReference>
<evidence type="ECO:0000256" key="1">
    <source>
        <dbReference type="ARBA" id="ARBA00001974"/>
    </source>
</evidence>
<dbReference type="PRINTS" id="PR00469">
    <property type="entry name" value="PNDRDTASEII"/>
</dbReference>
<keyword evidence="9" id="KW-1185">Reference proteome</keyword>
<comment type="cofactor">
    <cofactor evidence="1">
        <name>FAD</name>
        <dbReference type="ChEBI" id="CHEBI:57692"/>
    </cofactor>
</comment>
<dbReference type="Pfam" id="PF00743">
    <property type="entry name" value="FMO-like"/>
    <property type="match status" value="1"/>
</dbReference>
<evidence type="ECO:0000313" key="9">
    <source>
        <dbReference type="Proteomes" id="UP000321129"/>
    </source>
</evidence>
<keyword evidence="7" id="KW-0503">Monooxygenase</keyword>
<organism evidence="8 9">
    <name type="scientific">Flavisphingopyxis soli</name>
    <dbReference type="NCBI Taxonomy" id="2601267"/>
    <lineage>
        <taxon>Bacteria</taxon>
        <taxon>Pseudomonadati</taxon>
        <taxon>Pseudomonadota</taxon>
        <taxon>Alphaproteobacteria</taxon>
        <taxon>Sphingomonadales</taxon>
        <taxon>Sphingopyxidaceae</taxon>
        <taxon>Flavisphingopyxis</taxon>
    </lineage>
</organism>
<keyword evidence="5" id="KW-0521">NADP</keyword>
<proteinExistence type="inferred from homology"/>
<reference evidence="8 9" key="1">
    <citation type="submission" date="2019-08" db="EMBL/GenBank/DDBJ databases">
        <title>Sphingorhabdus soil sp. nov., isolated from arctic soil.</title>
        <authorList>
            <person name="Liu Y."/>
        </authorList>
    </citation>
    <scope>NUCLEOTIDE SEQUENCE [LARGE SCALE GENOMIC DNA]</scope>
    <source>
        <strain evidence="8 9">D-2Q-5-6</strain>
    </source>
</reference>
<evidence type="ECO:0000256" key="3">
    <source>
        <dbReference type="ARBA" id="ARBA00022630"/>
    </source>
</evidence>
<dbReference type="PANTHER" id="PTHR43872">
    <property type="entry name" value="MONOOXYGENASE, PUTATIVE (AFU_ORTHOLOGUE AFUA_8G02570)-RELATED"/>
    <property type="match status" value="1"/>
</dbReference>
<evidence type="ECO:0000256" key="5">
    <source>
        <dbReference type="ARBA" id="ARBA00022857"/>
    </source>
</evidence>
<evidence type="ECO:0000256" key="6">
    <source>
        <dbReference type="ARBA" id="ARBA00023002"/>
    </source>
</evidence>
<dbReference type="AlphaFoldDB" id="A0A5C6U5Z9"/>
<evidence type="ECO:0000256" key="2">
    <source>
        <dbReference type="ARBA" id="ARBA00010139"/>
    </source>
</evidence>
<dbReference type="InterPro" id="IPR020946">
    <property type="entry name" value="Flavin_mOase-like"/>
</dbReference>
<dbReference type="FunFam" id="3.50.50.60:FF:000228">
    <property type="entry name" value="FAD-containing monooxygenase EthA"/>
    <property type="match status" value="1"/>
</dbReference>
<dbReference type="PANTHER" id="PTHR43872:SF1">
    <property type="entry name" value="MONOOXYGENASE, PUTATIVE (AFU_ORTHOLOGUE AFUA_8G02570)-RELATED"/>
    <property type="match status" value="1"/>
</dbReference>
<evidence type="ECO:0000256" key="7">
    <source>
        <dbReference type="ARBA" id="ARBA00023033"/>
    </source>
</evidence>
<keyword evidence="3" id="KW-0285">Flavoprotein</keyword>
<dbReference type="GO" id="GO:0004499">
    <property type="term" value="F:N,N-dimethylaniline monooxygenase activity"/>
    <property type="evidence" value="ECO:0007669"/>
    <property type="project" value="InterPro"/>
</dbReference>
<keyword evidence="4" id="KW-0274">FAD</keyword>
<dbReference type="Proteomes" id="UP000321129">
    <property type="component" value="Unassembled WGS sequence"/>
</dbReference>
<dbReference type="GO" id="GO:0050661">
    <property type="term" value="F:NADP binding"/>
    <property type="evidence" value="ECO:0007669"/>
    <property type="project" value="InterPro"/>
</dbReference>
<protein>
    <submittedName>
        <fullName evidence="8">NAD(P)/FAD-dependent oxidoreductase</fullName>
    </submittedName>
</protein>
<dbReference type="OrthoDB" id="312624at2"/>
<name>A0A5C6U5Z9_9SPHN</name>
<evidence type="ECO:0000256" key="4">
    <source>
        <dbReference type="ARBA" id="ARBA00022827"/>
    </source>
</evidence>
<evidence type="ECO:0000313" key="8">
    <source>
        <dbReference type="EMBL" id="TXC68232.1"/>
    </source>
</evidence>
<dbReference type="Pfam" id="PF13450">
    <property type="entry name" value="NAD_binding_8"/>
    <property type="match status" value="1"/>
</dbReference>
<comment type="similarity">
    <text evidence="2">Belongs to the FAD-binding monooxygenase family.</text>
</comment>